<feature type="domain" description="CBS" evidence="19">
    <location>
        <begin position="315"/>
        <end position="373"/>
    </location>
</feature>
<proteinExistence type="inferred from homology"/>
<dbReference type="Pfam" id="PF02163">
    <property type="entry name" value="Peptidase_M50"/>
    <property type="match status" value="2"/>
</dbReference>
<dbReference type="GO" id="GO:0046872">
    <property type="term" value="F:metal ion binding"/>
    <property type="evidence" value="ECO:0007669"/>
    <property type="project" value="UniProtKB-UniRule"/>
</dbReference>
<dbReference type="GO" id="GO:0006508">
    <property type="term" value="P:proteolysis"/>
    <property type="evidence" value="ECO:0007669"/>
    <property type="project" value="UniProtKB-KW"/>
</dbReference>
<dbReference type="Proteomes" id="UP000323946">
    <property type="component" value="Unassembled WGS sequence"/>
</dbReference>
<organism evidence="20 21">
    <name type="scientific">Saccharopolyspora hirsuta</name>
    <dbReference type="NCBI Taxonomy" id="1837"/>
    <lineage>
        <taxon>Bacteria</taxon>
        <taxon>Bacillati</taxon>
        <taxon>Actinomycetota</taxon>
        <taxon>Actinomycetes</taxon>
        <taxon>Pseudonocardiales</taxon>
        <taxon>Pseudonocardiaceae</taxon>
        <taxon>Saccharopolyspora</taxon>
    </lineage>
</organism>
<dbReference type="GO" id="GO:0005886">
    <property type="term" value="C:plasma membrane"/>
    <property type="evidence" value="ECO:0007669"/>
    <property type="project" value="UniProtKB-SubCell"/>
</dbReference>
<keyword evidence="9 14" id="KW-0862">Zinc</keyword>
<dbReference type="PANTHER" id="PTHR39188:SF3">
    <property type="entry name" value="STAGE IV SPORULATION PROTEIN FB"/>
    <property type="match status" value="1"/>
</dbReference>
<feature type="region of interest" description="Disordered" evidence="18">
    <location>
        <begin position="377"/>
        <end position="403"/>
    </location>
</feature>
<feature type="active site" evidence="15">
    <location>
        <position position="68"/>
    </location>
</feature>
<evidence type="ECO:0000256" key="15">
    <source>
        <dbReference type="PIRSR" id="PIRSR006404-1"/>
    </source>
</evidence>
<dbReference type="SMART" id="SM00116">
    <property type="entry name" value="CBS"/>
    <property type="match status" value="2"/>
</dbReference>
<dbReference type="EMBL" id="VWPH01000001">
    <property type="protein sequence ID" value="KAA5838074.1"/>
    <property type="molecule type" value="Genomic_DNA"/>
</dbReference>
<keyword evidence="4 14" id="KW-0645">Protease</keyword>
<keyword evidence="12 17" id="KW-0129">CBS domain</keyword>
<feature type="transmembrane region" description="Helical" evidence="14">
    <location>
        <begin position="16"/>
        <end position="37"/>
    </location>
</feature>
<dbReference type="RefSeq" id="WP_150064580.1">
    <property type="nucleotide sequence ID" value="NZ_VWPH01000001.1"/>
</dbReference>
<feature type="transmembrane region" description="Helical" evidence="14">
    <location>
        <begin position="186"/>
        <end position="209"/>
    </location>
</feature>
<evidence type="ECO:0000256" key="12">
    <source>
        <dbReference type="ARBA" id="ARBA00023122"/>
    </source>
</evidence>
<feature type="transmembrane region" description="Helical" evidence="14">
    <location>
        <begin position="143"/>
        <end position="165"/>
    </location>
</feature>
<feature type="domain" description="CBS" evidence="19">
    <location>
        <begin position="251"/>
        <end position="311"/>
    </location>
</feature>
<evidence type="ECO:0000256" key="8">
    <source>
        <dbReference type="ARBA" id="ARBA00022801"/>
    </source>
</evidence>
<accession>A0A5M7CEH2</accession>
<evidence type="ECO:0000256" key="7">
    <source>
        <dbReference type="ARBA" id="ARBA00022737"/>
    </source>
</evidence>
<evidence type="ECO:0000256" key="6">
    <source>
        <dbReference type="ARBA" id="ARBA00022723"/>
    </source>
</evidence>
<gene>
    <name evidence="20" type="ORF">F1721_01005</name>
</gene>
<evidence type="ECO:0000256" key="2">
    <source>
        <dbReference type="ARBA" id="ARBA00007931"/>
    </source>
</evidence>
<evidence type="ECO:0000256" key="10">
    <source>
        <dbReference type="ARBA" id="ARBA00022989"/>
    </source>
</evidence>
<keyword evidence="10 14" id="KW-1133">Transmembrane helix</keyword>
<reference evidence="20 21" key="1">
    <citation type="submission" date="2019-09" db="EMBL/GenBank/DDBJ databases">
        <title>Draft genome sequence of the thermophilic Saccharopolyspora hirsuta VKM Ac-666T.</title>
        <authorList>
            <person name="Lobastova T.G."/>
            <person name="Fokina V."/>
            <person name="Bragin E.Y."/>
            <person name="Shtratnikova V.Y."/>
            <person name="Starodumova I.P."/>
            <person name="Tarlachkov S.V."/>
            <person name="Donova M.V."/>
        </authorList>
    </citation>
    <scope>NUCLEOTIDE SEQUENCE [LARGE SCALE GENOMIC DNA]</scope>
    <source>
        <strain evidence="20 21">VKM Ac-666</strain>
    </source>
</reference>
<evidence type="ECO:0000256" key="11">
    <source>
        <dbReference type="ARBA" id="ARBA00023049"/>
    </source>
</evidence>
<keyword evidence="21" id="KW-1185">Reference proteome</keyword>
<evidence type="ECO:0000256" key="3">
    <source>
        <dbReference type="ARBA" id="ARBA00022475"/>
    </source>
</evidence>
<dbReference type="SMR" id="A0A5M7CEH2"/>
<dbReference type="Gene3D" id="3.10.580.10">
    <property type="entry name" value="CBS-domain"/>
    <property type="match status" value="1"/>
</dbReference>
<dbReference type="InterPro" id="IPR008915">
    <property type="entry name" value="Peptidase_M50"/>
</dbReference>
<dbReference type="PANTHER" id="PTHR39188">
    <property type="entry name" value="MEMBRANE-ASSOCIATED ZINC METALLOPROTEASE M50B"/>
    <property type="match status" value="1"/>
</dbReference>
<keyword evidence="7" id="KW-0677">Repeat</keyword>
<evidence type="ECO:0000313" key="20">
    <source>
        <dbReference type="EMBL" id="KAA5838074.1"/>
    </source>
</evidence>
<evidence type="ECO:0000313" key="21">
    <source>
        <dbReference type="Proteomes" id="UP000323946"/>
    </source>
</evidence>
<dbReference type="SUPFAM" id="SSF54631">
    <property type="entry name" value="CBS-domain pair"/>
    <property type="match status" value="1"/>
</dbReference>
<evidence type="ECO:0000256" key="18">
    <source>
        <dbReference type="SAM" id="MobiDB-lite"/>
    </source>
</evidence>
<keyword evidence="8 14" id="KW-0378">Hydrolase</keyword>
<keyword evidence="11 14" id="KW-0482">Metalloprotease</keyword>
<dbReference type="GO" id="GO:0008237">
    <property type="term" value="F:metallopeptidase activity"/>
    <property type="evidence" value="ECO:0007669"/>
    <property type="project" value="UniProtKB-UniRule"/>
</dbReference>
<comment type="cofactor">
    <cofactor evidence="14 16">
        <name>Zn(2+)</name>
        <dbReference type="ChEBI" id="CHEBI:29105"/>
    </cofactor>
    <text evidence="14 16">Binds 1 zinc ion per subunit.</text>
</comment>
<evidence type="ECO:0000259" key="19">
    <source>
        <dbReference type="PROSITE" id="PS51371"/>
    </source>
</evidence>
<evidence type="ECO:0000256" key="16">
    <source>
        <dbReference type="PIRSR" id="PIRSR006404-2"/>
    </source>
</evidence>
<sequence>MRDSVPVGRFAGVRVGLHWSVLGIVALVSAGLGGYVLPADFPGRAPVAYAVSGIIAALLLVCSVLAHEIAHAVVARRNGVAVEGITLWLLGGMARLRGEARTAGADFRIAAVGPATSFALALVFGAGGWAAAQLGADELVSAVLGYLAVLNAVLAVFNLVPAAPLDGGRVLRAALWAWRGDRFRAAVWSAWAGRGFGFLLIAAGIAEVLARSPGGLWWVLLGLFVVNMASAEEQQARIGVALAGITVGDVMSGPVDTAPAEQTVEQFFREAAVAHRHSTLPVLDEHGRPRGLVTLHDLREVPVQARSGTPLHQVARPLAELPVAEPGEPLALVLPRMTEAGRGRVLVCAGGELRGIISPSDIARVLADHRLSTTLPAGADLSWEPDARPPPPDWWFPGQQRPR</sequence>
<name>A0A5M7CEH2_SACHI</name>
<dbReference type="Pfam" id="PF00571">
    <property type="entry name" value="CBS"/>
    <property type="match status" value="2"/>
</dbReference>
<feature type="binding site" evidence="16">
    <location>
        <position position="166"/>
    </location>
    <ligand>
        <name>Zn(2+)</name>
        <dbReference type="ChEBI" id="CHEBI:29105"/>
        <note>catalytic</note>
    </ligand>
</feature>
<keyword evidence="6 14" id="KW-0479">Metal-binding</keyword>
<dbReference type="InterPro" id="IPR000644">
    <property type="entry name" value="CBS_dom"/>
</dbReference>
<feature type="transmembrane region" description="Helical" evidence="14">
    <location>
        <begin position="49"/>
        <end position="67"/>
    </location>
</feature>
<keyword evidence="5 14" id="KW-0812">Transmembrane</keyword>
<dbReference type="CDD" id="cd06164">
    <property type="entry name" value="S2P-M50_SpoIVFB_CBS"/>
    <property type="match status" value="1"/>
</dbReference>
<dbReference type="PROSITE" id="PS51371">
    <property type="entry name" value="CBS"/>
    <property type="match status" value="2"/>
</dbReference>
<evidence type="ECO:0000256" key="9">
    <source>
        <dbReference type="ARBA" id="ARBA00022833"/>
    </source>
</evidence>
<comment type="subcellular location">
    <subcellularLocation>
        <location evidence="1 14">Cell membrane</location>
        <topology evidence="1 14">Multi-pass membrane protein</topology>
    </subcellularLocation>
</comment>
<feature type="binding site" evidence="16">
    <location>
        <position position="71"/>
    </location>
    <ligand>
        <name>Zn(2+)</name>
        <dbReference type="ChEBI" id="CHEBI:29105"/>
        <note>catalytic</note>
    </ligand>
</feature>
<comment type="similarity">
    <text evidence="2 14">Belongs to the peptidase M50B family.</text>
</comment>
<dbReference type="PIRSF" id="PIRSF006404">
    <property type="entry name" value="UCP006404_Pept_M50_CBS"/>
    <property type="match status" value="1"/>
</dbReference>
<feature type="transmembrane region" description="Helical" evidence="14">
    <location>
        <begin position="109"/>
        <end position="131"/>
    </location>
</feature>
<feature type="binding site" evidence="16">
    <location>
        <position position="67"/>
    </location>
    <ligand>
        <name>Zn(2+)</name>
        <dbReference type="ChEBI" id="CHEBI:29105"/>
        <note>catalytic</note>
    </ligand>
</feature>
<dbReference type="InterPro" id="IPR046342">
    <property type="entry name" value="CBS_dom_sf"/>
</dbReference>
<keyword evidence="3 14" id="KW-1003">Cell membrane</keyword>
<keyword evidence="13 14" id="KW-0472">Membrane</keyword>
<evidence type="ECO:0000256" key="4">
    <source>
        <dbReference type="ARBA" id="ARBA00022670"/>
    </source>
</evidence>
<comment type="caution">
    <text evidence="20">The sequence shown here is derived from an EMBL/GenBank/DDBJ whole genome shotgun (WGS) entry which is preliminary data.</text>
</comment>
<dbReference type="InterPro" id="IPR016483">
    <property type="entry name" value="UCP006404_Pept_M50_CBS"/>
</dbReference>
<evidence type="ECO:0000256" key="5">
    <source>
        <dbReference type="ARBA" id="ARBA00022692"/>
    </source>
</evidence>
<protein>
    <recommendedName>
        <fullName evidence="14">Zinc metalloprotease</fullName>
    </recommendedName>
</protein>
<evidence type="ECO:0000256" key="1">
    <source>
        <dbReference type="ARBA" id="ARBA00004651"/>
    </source>
</evidence>
<evidence type="ECO:0000256" key="14">
    <source>
        <dbReference type="PIRNR" id="PIRNR006404"/>
    </source>
</evidence>
<dbReference type="OrthoDB" id="9781963at2"/>
<evidence type="ECO:0000256" key="13">
    <source>
        <dbReference type="ARBA" id="ARBA00023136"/>
    </source>
</evidence>
<evidence type="ECO:0000256" key="17">
    <source>
        <dbReference type="PROSITE-ProRule" id="PRU00703"/>
    </source>
</evidence>
<feature type="transmembrane region" description="Helical" evidence="14">
    <location>
        <begin position="215"/>
        <end position="231"/>
    </location>
</feature>
<dbReference type="AlphaFoldDB" id="A0A5M7CEH2"/>